<dbReference type="InterPro" id="IPR000182">
    <property type="entry name" value="GNAT_dom"/>
</dbReference>
<dbReference type="SUPFAM" id="SSF55729">
    <property type="entry name" value="Acyl-CoA N-acyltransferases (Nat)"/>
    <property type="match status" value="1"/>
</dbReference>
<evidence type="ECO:0000256" key="2">
    <source>
        <dbReference type="ARBA" id="ARBA00023315"/>
    </source>
</evidence>
<dbReference type="EC" id="2.3.1.-" evidence="4"/>
<keyword evidence="1 4" id="KW-0808">Transferase</keyword>
<feature type="domain" description="N-acetyltransferase" evidence="3">
    <location>
        <begin position="17"/>
        <end position="155"/>
    </location>
</feature>
<dbReference type="PROSITE" id="PS51186">
    <property type="entry name" value="GNAT"/>
    <property type="match status" value="1"/>
</dbReference>
<organism evidence="4 5">
    <name type="scientific">Chryseosolibacter indicus</name>
    <dbReference type="NCBI Taxonomy" id="2782351"/>
    <lineage>
        <taxon>Bacteria</taxon>
        <taxon>Pseudomonadati</taxon>
        <taxon>Bacteroidota</taxon>
        <taxon>Cytophagia</taxon>
        <taxon>Cytophagales</taxon>
        <taxon>Chryseotaleaceae</taxon>
        <taxon>Chryseosolibacter</taxon>
    </lineage>
</organism>
<dbReference type="PANTHER" id="PTHR43420">
    <property type="entry name" value="ACETYLTRANSFERASE"/>
    <property type="match status" value="1"/>
</dbReference>
<name>A0ABS5VVR9_9BACT</name>
<dbReference type="Gene3D" id="3.40.630.30">
    <property type="match status" value="1"/>
</dbReference>
<accession>A0ABS5VVR9</accession>
<dbReference type="InterPro" id="IPR050680">
    <property type="entry name" value="YpeA/RimI_acetyltransf"/>
</dbReference>
<dbReference type="CDD" id="cd04301">
    <property type="entry name" value="NAT_SF"/>
    <property type="match status" value="1"/>
</dbReference>
<evidence type="ECO:0000256" key="1">
    <source>
        <dbReference type="ARBA" id="ARBA00022679"/>
    </source>
</evidence>
<dbReference type="GO" id="GO:0016746">
    <property type="term" value="F:acyltransferase activity"/>
    <property type="evidence" value="ECO:0007669"/>
    <property type="project" value="UniProtKB-KW"/>
</dbReference>
<dbReference type="Pfam" id="PF00583">
    <property type="entry name" value="Acetyltransf_1"/>
    <property type="match status" value="1"/>
</dbReference>
<comment type="caution">
    <text evidence="4">The sequence shown here is derived from an EMBL/GenBank/DDBJ whole genome shotgun (WGS) entry which is preliminary data.</text>
</comment>
<evidence type="ECO:0000313" key="4">
    <source>
        <dbReference type="EMBL" id="MBT1705519.1"/>
    </source>
</evidence>
<dbReference type="RefSeq" id="WP_254155464.1">
    <property type="nucleotide sequence ID" value="NZ_JAHESD010000058.1"/>
</dbReference>
<protein>
    <submittedName>
        <fullName evidence="4">GNAT family N-acetyltransferase</fullName>
        <ecNumber evidence="4">2.3.1.-</ecNumber>
    </submittedName>
</protein>
<dbReference type="InterPro" id="IPR016181">
    <property type="entry name" value="Acyl_CoA_acyltransferase"/>
</dbReference>
<reference evidence="4 5" key="1">
    <citation type="submission" date="2021-05" db="EMBL/GenBank/DDBJ databases">
        <title>A Polyphasic approach of four new species of the genus Ohtaekwangia: Ohtaekwangia histidinii sp. nov., Ohtaekwangia cretensis sp. nov., Ohtaekwangia indiensis sp. nov., Ohtaekwangia reichenbachii sp. nov. from diverse environment.</title>
        <authorList>
            <person name="Octaviana S."/>
        </authorList>
    </citation>
    <scope>NUCLEOTIDE SEQUENCE [LARGE SCALE GENOMIC DNA]</scope>
    <source>
        <strain evidence="4 5">PWU20</strain>
    </source>
</reference>
<dbReference type="EMBL" id="JAHESD010000058">
    <property type="protein sequence ID" value="MBT1705519.1"/>
    <property type="molecule type" value="Genomic_DNA"/>
</dbReference>
<evidence type="ECO:0000259" key="3">
    <source>
        <dbReference type="PROSITE" id="PS51186"/>
    </source>
</evidence>
<dbReference type="Proteomes" id="UP000772618">
    <property type="component" value="Unassembled WGS sequence"/>
</dbReference>
<keyword evidence="5" id="KW-1185">Reference proteome</keyword>
<gene>
    <name evidence="4" type="ORF">KK060_19670</name>
</gene>
<keyword evidence="2 4" id="KW-0012">Acyltransferase</keyword>
<proteinExistence type="predicted"/>
<evidence type="ECO:0000313" key="5">
    <source>
        <dbReference type="Proteomes" id="UP000772618"/>
    </source>
</evidence>
<sequence>MESTIFKIEVNSLMGNSAIKQATSEADIIRCWDVIKELRPHLQQSSFVQLVRELMNEGYQLDYIEEEGKAVSAIGYRYVQYLFNGRQFYIDDLSTLPDYRGKGYGGRLLEHVFKLAQKKGYKYVSLDSGYQRHDAHRLYLDKGFILASHHFIKIL</sequence>